<dbReference type="AlphaFoldDB" id="D3F3L3"/>
<accession>D3F3L3</accession>
<protein>
    <submittedName>
        <fullName evidence="2">HEPN domain protein</fullName>
    </submittedName>
</protein>
<keyword evidence="3" id="KW-1185">Reference proteome</keyword>
<dbReference type="HOGENOM" id="CLU_123170_0_2_11"/>
<dbReference type="PROSITE" id="PS50910">
    <property type="entry name" value="HEPN"/>
    <property type="match status" value="1"/>
</dbReference>
<dbReference type="InterPro" id="IPR007842">
    <property type="entry name" value="HEPN_dom"/>
</dbReference>
<gene>
    <name evidence="2" type="ordered locus">Cwoe_3961</name>
</gene>
<dbReference type="Proteomes" id="UP000008229">
    <property type="component" value="Chromosome"/>
</dbReference>
<sequence length="132" mass="14314">MPAPEQVEAARLLLRKARADLAAVRALADSEGQDDGVIGFHAQQAVEKAFKAVLAAREFDVPRTHDISFLLRQLAKVGNAAPAPLTDARWLSPWAVTTRYDEVEDEPLDRSEAVELAASAVGWASTVVDRLP</sequence>
<reference evidence="3" key="2">
    <citation type="submission" date="2010-01" db="EMBL/GenBank/DDBJ databases">
        <title>The complete genome of Conexibacter woesei DSM 14684.</title>
        <authorList>
            <consortium name="US DOE Joint Genome Institute (JGI-PGF)"/>
            <person name="Lucas S."/>
            <person name="Copeland A."/>
            <person name="Lapidus A."/>
            <person name="Glavina del Rio T."/>
            <person name="Dalin E."/>
            <person name="Tice H."/>
            <person name="Bruce D."/>
            <person name="Goodwin L."/>
            <person name="Pitluck S."/>
            <person name="Kyrpides N."/>
            <person name="Mavromatis K."/>
            <person name="Ivanova N."/>
            <person name="Mikhailova N."/>
            <person name="Chertkov O."/>
            <person name="Brettin T."/>
            <person name="Detter J.C."/>
            <person name="Han C."/>
            <person name="Larimer F."/>
            <person name="Land M."/>
            <person name="Hauser L."/>
            <person name="Markowitz V."/>
            <person name="Cheng J.-F."/>
            <person name="Hugenholtz P."/>
            <person name="Woyke T."/>
            <person name="Wu D."/>
            <person name="Pukall R."/>
            <person name="Steenblock K."/>
            <person name="Schneider S."/>
            <person name="Klenk H.-P."/>
            <person name="Eisen J.A."/>
        </authorList>
    </citation>
    <scope>NUCLEOTIDE SEQUENCE [LARGE SCALE GENOMIC DNA]</scope>
    <source>
        <strain evidence="3">DSM 14684 / CIP 108061 / JCM 11494 / NBRC 100937 / ID131577</strain>
    </source>
</reference>
<feature type="domain" description="HEPN" evidence="1">
    <location>
        <begin position="16"/>
        <end position="127"/>
    </location>
</feature>
<dbReference type="EMBL" id="CP001854">
    <property type="protein sequence ID" value="ADB52378.1"/>
    <property type="molecule type" value="Genomic_DNA"/>
</dbReference>
<dbReference type="eggNOG" id="COG2250">
    <property type="taxonomic scope" value="Bacteria"/>
</dbReference>
<evidence type="ECO:0000313" key="3">
    <source>
        <dbReference type="Proteomes" id="UP000008229"/>
    </source>
</evidence>
<name>D3F3L3_CONWI</name>
<dbReference type="KEGG" id="cwo:Cwoe_3961"/>
<dbReference type="Gene3D" id="1.20.120.330">
    <property type="entry name" value="Nucleotidyltransferases domain 2"/>
    <property type="match status" value="1"/>
</dbReference>
<dbReference type="SMART" id="SM00748">
    <property type="entry name" value="HEPN"/>
    <property type="match status" value="1"/>
</dbReference>
<proteinExistence type="predicted"/>
<organism evidence="2 3">
    <name type="scientific">Conexibacter woesei (strain DSM 14684 / CCUG 47730 / CIP 108061 / JCM 11494 / NBRC 100937 / ID131577)</name>
    <dbReference type="NCBI Taxonomy" id="469383"/>
    <lineage>
        <taxon>Bacteria</taxon>
        <taxon>Bacillati</taxon>
        <taxon>Actinomycetota</taxon>
        <taxon>Thermoleophilia</taxon>
        <taxon>Solirubrobacterales</taxon>
        <taxon>Conexibacteraceae</taxon>
        <taxon>Conexibacter</taxon>
    </lineage>
</organism>
<evidence type="ECO:0000259" key="1">
    <source>
        <dbReference type="PROSITE" id="PS50910"/>
    </source>
</evidence>
<dbReference type="SUPFAM" id="SSF81593">
    <property type="entry name" value="Nucleotidyltransferase substrate binding subunit/domain"/>
    <property type="match status" value="1"/>
</dbReference>
<dbReference type="STRING" id="469383.Cwoe_3961"/>
<dbReference type="RefSeq" id="WP_012935429.1">
    <property type="nucleotide sequence ID" value="NC_013739.1"/>
</dbReference>
<evidence type="ECO:0000313" key="2">
    <source>
        <dbReference type="EMBL" id="ADB52378.1"/>
    </source>
</evidence>
<dbReference type="Pfam" id="PF05168">
    <property type="entry name" value="HEPN"/>
    <property type="match status" value="1"/>
</dbReference>
<reference evidence="2 3" key="1">
    <citation type="journal article" date="2010" name="Stand. Genomic Sci.">
        <title>Complete genome sequence of Conexibacter woesei type strain (ID131577).</title>
        <authorList>
            <person name="Pukall R."/>
            <person name="Lapidus A."/>
            <person name="Glavina Del Rio T."/>
            <person name="Copeland A."/>
            <person name="Tice H."/>
            <person name="Cheng J.-F."/>
            <person name="Lucas S."/>
            <person name="Chen F."/>
            <person name="Nolan M."/>
            <person name="Bruce D."/>
            <person name="Goodwin L."/>
            <person name="Pitluck S."/>
            <person name="Mavromatis K."/>
            <person name="Ivanova N."/>
            <person name="Ovchinnikova G."/>
            <person name="Pati A."/>
            <person name="Chen A."/>
            <person name="Palaniappan K."/>
            <person name="Land M."/>
            <person name="Hauser L."/>
            <person name="Chang Y.-J."/>
            <person name="Jeffries C.D."/>
            <person name="Chain P."/>
            <person name="Meincke L."/>
            <person name="Sims D."/>
            <person name="Brettin T."/>
            <person name="Detter J.C."/>
            <person name="Rohde M."/>
            <person name="Goeker M."/>
            <person name="Bristow J."/>
            <person name="Eisen J.A."/>
            <person name="Markowitz V."/>
            <person name="Kyrpides N.C."/>
            <person name="Klenk H.-P."/>
            <person name="Hugenholtz P."/>
        </authorList>
    </citation>
    <scope>NUCLEOTIDE SEQUENCE [LARGE SCALE GENOMIC DNA]</scope>
    <source>
        <strain evidence="3">DSM 14684 / CIP 108061 / JCM 11494 / NBRC 100937 / ID131577</strain>
    </source>
</reference>